<dbReference type="SUPFAM" id="SSF51206">
    <property type="entry name" value="cAMP-binding domain-like"/>
    <property type="match status" value="1"/>
</dbReference>
<dbReference type="PANTHER" id="PTHR24567:SF68">
    <property type="entry name" value="DNA-BINDING TRANSCRIPTIONAL DUAL REGULATOR CRP"/>
    <property type="match status" value="1"/>
</dbReference>
<dbReference type="InterPro" id="IPR018490">
    <property type="entry name" value="cNMP-bd_dom_sf"/>
</dbReference>
<feature type="domain" description="Cyclic nucleotide-binding" evidence="5">
    <location>
        <begin position="17"/>
        <end position="129"/>
    </location>
</feature>
<evidence type="ECO:0000256" key="4">
    <source>
        <dbReference type="SAM" id="MobiDB-lite"/>
    </source>
</evidence>
<dbReference type="InterPro" id="IPR014710">
    <property type="entry name" value="RmlC-like_jellyroll"/>
</dbReference>
<evidence type="ECO:0000259" key="6">
    <source>
        <dbReference type="PROSITE" id="PS51063"/>
    </source>
</evidence>
<sequence>MPSNIPMSSLALARMPLLADLPQERLDALAAQCTWRRFEPGQPLVSRDTSGGEVHLIVDGRVRIHVYAADGREVLFTHVQEGSIVGDFAAVDGGLRTTDAHASTRVLSASLSGAEFKQLLREEPRVEERYVRYLVGLVRMLTDRVIELSTLAVQNRIRAEVLRQAQAAVEPDSGFAILEPAPRHADLAAQVGTTREQVTRELSALTRQGLLQKTGRALLVPDLHRLQDLVRGGGEGGHAAQAALTSSRAGRTPSHDGRYSPR</sequence>
<dbReference type="PROSITE" id="PS50042">
    <property type="entry name" value="CNMP_BINDING_3"/>
    <property type="match status" value="1"/>
</dbReference>
<dbReference type="InterPro" id="IPR012318">
    <property type="entry name" value="HTH_CRP"/>
</dbReference>
<reference evidence="7 8" key="1">
    <citation type="journal article" date="2017" name="Int. J. Syst. Evol. Microbiol.">
        <title>Ramlibacter alkalitolerans sp. nov., alkali-tolerant bacterium isolated from soil of ginseng.</title>
        <authorList>
            <person name="Lee D.H."/>
            <person name="Cha C.J."/>
        </authorList>
    </citation>
    <scope>NUCLEOTIDE SEQUENCE [LARGE SCALE GENOMIC DNA]</scope>
    <source>
        <strain evidence="7 8">KACC 19305</strain>
    </source>
</reference>
<evidence type="ECO:0000256" key="3">
    <source>
        <dbReference type="ARBA" id="ARBA00023163"/>
    </source>
</evidence>
<accession>A0ABS1JJK1</accession>
<evidence type="ECO:0000256" key="2">
    <source>
        <dbReference type="ARBA" id="ARBA00023125"/>
    </source>
</evidence>
<evidence type="ECO:0000259" key="5">
    <source>
        <dbReference type="PROSITE" id="PS50042"/>
    </source>
</evidence>
<dbReference type="Gene3D" id="2.60.120.10">
    <property type="entry name" value="Jelly Rolls"/>
    <property type="match status" value="1"/>
</dbReference>
<keyword evidence="8" id="KW-1185">Reference proteome</keyword>
<dbReference type="InterPro" id="IPR036388">
    <property type="entry name" value="WH-like_DNA-bd_sf"/>
</dbReference>
<dbReference type="Gene3D" id="1.10.10.10">
    <property type="entry name" value="Winged helix-like DNA-binding domain superfamily/Winged helix DNA-binding domain"/>
    <property type="match status" value="1"/>
</dbReference>
<dbReference type="CDD" id="cd00038">
    <property type="entry name" value="CAP_ED"/>
    <property type="match status" value="1"/>
</dbReference>
<protein>
    <submittedName>
        <fullName evidence="7">Crp/Fnr family transcriptional regulator</fullName>
    </submittedName>
</protein>
<feature type="region of interest" description="Disordered" evidence="4">
    <location>
        <begin position="231"/>
        <end position="262"/>
    </location>
</feature>
<dbReference type="PANTHER" id="PTHR24567">
    <property type="entry name" value="CRP FAMILY TRANSCRIPTIONAL REGULATORY PROTEIN"/>
    <property type="match status" value="1"/>
</dbReference>
<keyword evidence="1" id="KW-0805">Transcription regulation</keyword>
<dbReference type="Proteomes" id="UP000622707">
    <property type="component" value="Unassembled WGS sequence"/>
</dbReference>
<name>A0ABS1JJK1_9BURK</name>
<organism evidence="7 8">
    <name type="scientific">Ramlibacter alkalitolerans</name>
    <dbReference type="NCBI Taxonomy" id="2039631"/>
    <lineage>
        <taxon>Bacteria</taxon>
        <taxon>Pseudomonadati</taxon>
        <taxon>Pseudomonadota</taxon>
        <taxon>Betaproteobacteria</taxon>
        <taxon>Burkholderiales</taxon>
        <taxon>Comamonadaceae</taxon>
        <taxon>Ramlibacter</taxon>
    </lineage>
</organism>
<evidence type="ECO:0000256" key="1">
    <source>
        <dbReference type="ARBA" id="ARBA00023015"/>
    </source>
</evidence>
<dbReference type="PROSITE" id="PS51063">
    <property type="entry name" value="HTH_CRP_2"/>
    <property type="match status" value="1"/>
</dbReference>
<dbReference type="InterPro" id="IPR000595">
    <property type="entry name" value="cNMP-bd_dom"/>
</dbReference>
<comment type="caution">
    <text evidence="7">The sequence shown here is derived from an EMBL/GenBank/DDBJ whole genome shotgun (WGS) entry which is preliminary data.</text>
</comment>
<dbReference type="SMART" id="SM00100">
    <property type="entry name" value="cNMP"/>
    <property type="match status" value="1"/>
</dbReference>
<dbReference type="RefSeq" id="WP_201687635.1">
    <property type="nucleotide sequence ID" value="NZ_JAEQND010000002.1"/>
</dbReference>
<dbReference type="Pfam" id="PF13545">
    <property type="entry name" value="HTH_Crp_2"/>
    <property type="match status" value="1"/>
</dbReference>
<keyword evidence="3" id="KW-0804">Transcription</keyword>
<dbReference type="InterPro" id="IPR036390">
    <property type="entry name" value="WH_DNA-bd_sf"/>
</dbReference>
<feature type="domain" description="HTH crp-type" evidence="6">
    <location>
        <begin position="151"/>
        <end position="224"/>
    </location>
</feature>
<dbReference type="Pfam" id="PF00027">
    <property type="entry name" value="cNMP_binding"/>
    <property type="match status" value="1"/>
</dbReference>
<evidence type="ECO:0000313" key="7">
    <source>
        <dbReference type="EMBL" id="MBL0424408.1"/>
    </source>
</evidence>
<dbReference type="EMBL" id="JAEQND010000002">
    <property type="protein sequence ID" value="MBL0424408.1"/>
    <property type="molecule type" value="Genomic_DNA"/>
</dbReference>
<keyword evidence="2" id="KW-0238">DNA-binding</keyword>
<dbReference type="InterPro" id="IPR050397">
    <property type="entry name" value="Env_Response_Regulators"/>
</dbReference>
<proteinExistence type="predicted"/>
<dbReference type="SMART" id="SM00419">
    <property type="entry name" value="HTH_CRP"/>
    <property type="match status" value="1"/>
</dbReference>
<evidence type="ECO:0000313" key="8">
    <source>
        <dbReference type="Proteomes" id="UP000622707"/>
    </source>
</evidence>
<feature type="compositionally biased region" description="Basic and acidic residues" evidence="4">
    <location>
        <begin position="253"/>
        <end position="262"/>
    </location>
</feature>
<dbReference type="SUPFAM" id="SSF46785">
    <property type="entry name" value="Winged helix' DNA-binding domain"/>
    <property type="match status" value="1"/>
</dbReference>
<gene>
    <name evidence="7" type="ORF">JI746_04735</name>
</gene>